<feature type="transmembrane region" description="Helical" evidence="1">
    <location>
        <begin position="107"/>
        <end position="130"/>
    </location>
</feature>
<evidence type="ECO:0008006" key="4">
    <source>
        <dbReference type="Google" id="ProtNLM"/>
    </source>
</evidence>
<reference evidence="2 3" key="1">
    <citation type="journal article" date="2014" name="Int. J. Syst. Evol. Microbiol.">
        <title>Complete genome sequence of Corynebacterium casei LMG S-19264T (=DSM 44701T), isolated from a smear-ripened cheese.</title>
        <authorList>
            <consortium name="US DOE Joint Genome Institute (JGI-PGF)"/>
            <person name="Walter F."/>
            <person name="Albersmeier A."/>
            <person name="Kalinowski J."/>
            <person name="Ruckert C."/>
        </authorList>
    </citation>
    <scope>NUCLEOTIDE SEQUENCE [LARGE SCALE GENOMIC DNA]</scope>
    <source>
        <strain evidence="2 3">KCTC 12285</strain>
    </source>
</reference>
<dbReference type="AlphaFoldDB" id="A0A918N4S0"/>
<keyword evidence="1" id="KW-0812">Transmembrane</keyword>
<organism evidence="2 3">
    <name type="scientific">Aquimarina muelleri</name>
    <dbReference type="NCBI Taxonomy" id="279356"/>
    <lineage>
        <taxon>Bacteria</taxon>
        <taxon>Pseudomonadati</taxon>
        <taxon>Bacteroidota</taxon>
        <taxon>Flavobacteriia</taxon>
        <taxon>Flavobacteriales</taxon>
        <taxon>Flavobacteriaceae</taxon>
        <taxon>Aquimarina</taxon>
    </lineage>
</organism>
<feature type="transmembrane region" description="Helical" evidence="1">
    <location>
        <begin position="12"/>
        <end position="35"/>
    </location>
</feature>
<evidence type="ECO:0000313" key="2">
    <source>
        <dbReference type="EMBL" id="GGX23184.1"/>
    </source>
</evidence>
<keyword evidence="3" id="KW-1185">Reference proteome</keyword>
<dbReference type="PANTHER" id="PTHR36974">
    <property type="entry name" value="MEMBRANE PROTEIN-RELATED"/>
    <property type="match status" value="1"/>
</dbReference>
<keyword evidence="1" id="KW-0472">Membrane</keyword>
<protein>
    <recommendedName>
        <fullName evidence="4">DoxX family protein</fullName>
    </recommendedName>
</protein>
<accession>A0A918N4S0</accession>
<dbReference type="PANTHER" id="PTHR36974:SF1">
    <property type="entry name" value="DOXX FAMILY MEMBRANE PROTEIN"/>
    <property type="match status" value="1"/>
</dbReference>
<keyword evidence="1" id="KW-1133">Transmembrane helix</keyword>
<sequence length="131" mass="15055">MYGTYKFSASARIGMSVMLLFTALGHFIYTSGMAMMIPDFIPLKKEFIYITAIIEILAAIGIHIPQLRPIIGWLLILFFILLLPANIKTSIDQLDYQKGTYDGNGLVYLWFRIPLQVVFISWVYISSIYYK</sequence>
<feature type="transmembrane region" description="Helical" evidence="1">
    <location>
        <begin position="70"/>
        <end position="87"/>
    </location>
</feature>
<name>A0A918N4S0_9FLAO</name>
<proteinExistence type="predicted"/>
<feature type="transmembrane region" description="Helical" evidence="1">
    <location>
        <begin position="47"/>
        <end position="64"/>
    </location>
</feature>
<dbReference type="Proteomes" id="UP000601108">
    <property type="component" value="Unassembled WGS sequence"/>
</dbReference>
<evidence type="ECO:0000313" key="3">
    <source>
        <dbReference type="Proteomes" id="UP000601108"/>
    </source>
</evidence>
<gene>
    <name evidence="2" type="ORF">GCM10007384_25490</name>
</gene>
<comment type="caution">
    <text evidence="2">The sequence shown here is derived from an EMBL/GenBank/DDBJ whole genome shotgun (WGS) entry which is preliminary data.</text>
</comment>
<dbReference type="EMBL" id="BMWS01000017">
    <property type="protein sequence ID" value="GGX23184.1"/>
    <property type="molecule type" value="Genomic_DNA"/>
</dbReference>
<evidence type="ECO:0000256" key="1">
    <source>
        <dbReference type="SAM" id="Phobius"/>
    </source>
</evidence>